<feature type="compositionally biased region" description="Polar residues" evidence="1">
    <location>
        <begin position="526"/>
        <end position="535"/>
    </location>
</feature>
<organism evidence="2 3">
    <name type="scientific">Brassica napus</name>
    <name type="common">Rape</name>
    <dbReference type="NCBI Taxonomy" id="3708"/>
    <lineage>
        <taxon>Eukaryota</taxon>
        <taxon>Viridiplantae</taxon>
        <taxon>Streptophyta</taxon>
        <taxon>Embryophyta</taxon>
        <taxon>Tracheophyta</taxon>
        <taxon>Spermatophyta</taxon>
        <taxon>Magnoliopsida</taxon>
        <taxon>eudicotyledons</taxon>
        <taxon>Gunneridae</taxon>
        <taxon>Pentapetalae</taxon>
        <taxon>rosids</taxon>
        <taxon>malvids</taxon>
        <taxon>Brassicales</taxon>
        <taxon>Brassicaceae</taxon>
        <taxon>Brassiceae</taxon>
        <taxon>Brassica</taxon>
    </lineage>
</organism>
<feature type="region of interest" description="Disordered" evidence="1">
    <location>
        <begin position="192"/>
        <end position="553"/>
    </location>
</feature>
<name>A0ABQ8BFL9_BRANA</name>
<proteinExistence type="predicted"/>
<evidence type="ECO:0000313" key="2">
    <source>
        <dbReference type="EMBL" id="KAH0903624.1"/>
    </source>
</evidence>
<feature type="compositionally biased region" description="Basic and acidic residues" evidence="1">
    <location>
        <begin position="381"/>
        <end position="391"/>
    </location>
</feature>
<feature type="compositionally biased region" description="Acidic residues" evidence="1">
    <location>
        <begin position="198"/>
        <end position="207"/>
    </location>
</feature>
<reference evidence="2 3" key="1">
    <citation type="submission" date="2021-05" db="EMBL/GenBank/DDBJ databases">
        <title>Genome Assembly of Synthetic Allotetraploid Brassica napus Reveals Homoeologous Exchanges between Subgenomes.</title>
        <authorList>
            <person name="Davis J.T."/>
        </authorList>
    </citation>
    <scope>NUCLEOTIDE SEQUENCE [LARGE SCALE GENOMIC DNA]</scope>
    <source>
        <strain evidence="3">cv. Da-Ae</strain>
        <tissue evidence="2">Seedling</tissue>
    </source>
</reference>
<feature type="compositionally biased region" description="Acidic residues" evidence="1">
    <location>
        <begin position="407"/>
        <end position="429"/>
    </location>
</feature>
<feature type="compositionally biased region" description="Polar residues" evidence="1">
    <location>
        <begin position="220"/>
        <end position="229"/>
    </location>
</feature>
<keyword evidence="3" id="KW-1185">Reference proteome</keyword>
<feature type="compositionally biased region" description="Acidic residues" evidence="1">
    <location>
        <begin position="236"/>
        <end position="292"/>
    </location>
</feature>
<evidence type="ECO:0000313" key="3">
    <source>
        <dbReference type="Proteomes" id="UP000824890"/>
    </source>
</evidence>
<dbReference type="EMBL" id="JAGKQM010000011">
    <property type="protein sequence ID" value="KAH0903624.1"/>
    <property type="molecule type" value="Genomic_DNA"/>
</dbReference>
<feature type="compositionally biased region" description="Acidic residues" evidence="1">
    <location>
        <begin position="325"/>
        <end position="346"/>
    </location>
</feature>
<feature type="compositionally biased region" description="Acidic residues" evidence="1">
    <location>
        <begin position="78"/>
        <end position="87"/>
    </location>
</feature>
<sequence length="553" mass="63871">MAGRGRRKNKSQQRKSTKRNNAPVEEQHVEELSTGNDNDDLSARGNESDHQSASSQVIDSVLVPTVDEEPLMARIMDGEPDYENEEAEFPRKKDKRKVHEEASSSNTSLEDVLKGFEERLMTCLSEVNGKVEKMNKRLGKIESCQVVLKKRCKRMKAMEKKLEKIEDCQYYLKKKAKKVETLDGRIDGIEKEMKEMKENEEDNETNEGFDYQGMDYDWGGQQNYSNGVDATTKEPEDADMVENTEVEETEPEPEAEAEEDKEKEDEEESEEEAQKDDRGFEEEKELEPEAEAEENKEKEVETEARVEVQDEVKMNETNEKIPEKEPDEVQDEVEMNEANEIEEEVETEARVEVETEKTPTPPHGRTKAAAARRQVLTTPEKLFEKAEKMVEEEVEEHEEEAEKMVEEEVEESEEEAEEMVEDEVEEPEKETEKYTEEENQEWYMVVYEGSSCETKEADKGAAKPSGTGVKHRPKQMALRKQAPKQAPKKAPKPRGRPRKATQPKKFTTPEQTKMIRSEQTKRIRSRSQWVSTPFTEANIDEIEGRKKKPRTKA</sequence>
<feature type="compositionally biased region" description="Basic and acidic residues" evidence="1">
    <location>
        <begin position="293"/>
        <end position="324"/>
    </location>
</feature>
<feature type="region of interest" description="Disordered" evidence="1">
    <location>
        <begin position="1"/>
        <end position="110"/>
    </location>
</feature>
<feature type="compositionally biased region" description="Basic residues" evidence="1">
    <location>
        <begin position="1"/>
        <end position="18"/>
    </location>
</feature>
<feature type="compositionally biased region" description="Basic and acidic residues" evidence="1">
    <location>
        <begin position="347"/>
        <end position="357"/>
    </location>
</feature>
<gene>
    <name evidence="2" type="ORF">HID58_043127</name>
</gene>
<comment type="caution">
    <text evidence="2">The sequence shown here is derived from an EMBL/GenBank/DDBJ whole genome shotgun (WGS) entry which is preliminary data.</text>
</comment>
<protein>
    <submittedName>
        <fullName evidence="2">Uncharacterized protein</fullName>
    </submittedName>
</protein>
<feature type="compositionally biased region" description="Basic residues" evidence="1">
    <location>
        <begin position="486"/>
        <end position="502"/>
    </location>
</feature>
<accession>A0ABQ8BFL9</accession>
<dbReference type="Proteomes" id="UP000824890">
    <property type="component" value="Unassembled WGS sequence"/>
</dbReference>
<evidence type="ECO:0000256" key="1">
    <source>
        <dbReference type="SAM" id="MobiDB-lite"/>
    </source>
</evidence>